<dbReference type="GO" id="GO:0006044">
    <property type="term" value="P:N-acetylglucosamine metabolic process"/>
    <property type="evidence" value="ECO:0007669"/>
    <property type="project" value="TreeGrafter"/>
</dbReference>
<name>A0A6B3R360_9FLAO</name>
<dbReference type="RefSeq" id="WP_164004665.1">
    <property type="nucleotide sequence ID" value="NZ_JAAIKD010000003.1"/>
</dbReference>
<dbReference type="AlphaFoldDB" id="A0A6B3R360"/>
<sequence>MKNIALFSVPRSGSSWLGEIINSSPEVAYRFQPNFAYTFKPQLKEDSKIEKINVFFYKLYLSKDEFVNGKLSISGAKRNLNFEKHKESTLFFKETHYLNVIENLLKTSDTKIIGLVRSPFAVINSWINIPKEFDPSWRVKEEWKHALLKNKEKCTHFFGYNKWKEVCFLFLRFKKQYPDQFYLINYDDLLLNTVLEIKQLFKFCDLDYSEQTDIFIKQSTSTEAEDPYAVFKQKTDDMGWKKTLPSYIEKEIKEDLDFKILNQDFKWI</sequence>
<feature type="domain" description="Sulfotransferase" evidence="1">
    <location>
        <begin position="4"/>
        <end position="235"/>
    </location>
</feature>
<dbReference type="GO" id="GO:0006790">
    <property type="term" value="P:sulfur compound metabolic process"/>
    <property type="evidence" value="ECO:0007669"/>
    <property type="project" value="TreeGrafter"/>
</dbReference>
<accession>A0A6B3R360</accession>
<proteinExistence type="predicted"/>
<evidence type="ECO:0000313" key="3">
    <source>
        <dbReference type="Proteomes" id="UP000478505"/>
    </source>
</evidence>
<dbReference type="InterPro" id="IPR027417">
    <property type="entry name" value="P-loop_NTPase"/>
</dbReference>
<dbReference type="EMBL" id="JAAIKD010000003">
    <property type="protein sequence ID" value="NEV93950.1"/>
    <property type="molecule type" value="Genomic_DNA"/>
</dbReference>
<dbReference type="Proteomes" id="UP000478505">
    <property type="component" value="Unassembled WGS sequence"/>
</dbReference>
<keyword evidence="3" id="KW-1185">Reference proteome</keyword>
<evidence type="ECO:0000259" key="1">
    <source>
        <dbReference type="Pfam" id="PF00685"/>
    </source>
</evidence>
<evidence type="ECO:0000313" key="2">
    <source>
        <dbReference type="EMBL" id="NEV93950.1"/>
    </source>
</evidence>
<dbReference type="SUPFAM" id="SSF52540">
    <property type="entry name" value="P-loop containing nucleoside triphosphate hydrolases"/>
    <property type="match status" value="1"/>
</dbReference>
<comment type="caution">
    <text evidence="2">The sequence shown here is derived from an EMBL/GenBank/DDBJ whole genome shotgun (WGS) entry which is preliminary data.</text>
</comment>
<dbReference type="InterPro" id="IPR000863">
    <property type="entry name" value="Sulfotransferase_dom"/>
</dbReference>
<keyword evidence="2" id="KW-0808">Transferase</keyword>
<dbReference type="PANTHER" id="PTHR10704">
    <property type="entry name" value="CARBOHYDRATE SULFOTRANSFERASE"/>
    <property type="match status" value="1"/>
</dbReference>
<organism evidence="2 3">
    <name type="scientific">Psychroflexus aurantiacus</name>
    <dbReference type="NCBI Taxonomy" id="2709310"/>
    <lineage>
        <taxon>Bacteria</taxon>
        <taxon>Pseudomonadati</taxon>
        <taxon>Bacteroidota</taxon>
        <taxon>Flavobacteriia</taxon>
        <taxon>Flavobacteriales</taxon>
        <taxon>Flavobacteriaceae</taxon>
        <taxon>Psychroflexus</taxon>
    </lineage>
</organism>
<dbReference type="Gene3D" id="3.40.50.300">
    <property type="entry name" value="P-loop containing nucleotide triphosphate hydrolases"/>
    <property type="match status" value="1"/>
</dbReference>
<gene>
    <name evidence="2" type="ORF">G3567_07300</name>
</gene>
<dbReference type="GO" id="GO:0001517">
    <property type="term" value="F:N-acetylglucosamine 6-O-sulfotransferase activity"/>
    <property type="evidence" value="ECO:0007669"/>
    <property type="project" value="TreeGrafter"/>
</dbReference>
<dbReference type="PANTHER" id="PTHR10704:SF44">
    <property type="entry name" value="LD35051P-RELATED"/>
    <property type="match status" value="1"/>
</dbReference>
<dbReference type="Pfam" id="PF00685">
    <property type="entry name" value="Sulfotransfer_1"/>
    <property type="match status" value="1"/>
</dbReference>
<protein>
    <submittedName>
        <fullName evidence="2">Sulfotransferase domain-containing protein</fullName>
    </submittedName>
</protein>
<dbReference type="InterPro" id="IPR051135">
    <property type="entry name" value="Gal/GlcNAc/GalNAc_ST"/>
</dbReference>
<reference evidence="2 3" key="1">
    <citation type="submission" date="2020-02" db="EMBL/GenBank/DDBJ databases">
        <title>Flavobacteriaceae Psychroflexus bacterium YR1-1, complete genome.</title>
        <authorList>
            <person name="Li Y."/>
            <person name="Wu S."/>
        </authorList>
    </citation>
    <scope>NUCLEOTIDE SEQUENCE [LARGE SCALE GENOMIC DNA]</scope>
    <source>
        <strain evidence="2 3">YR1-1</strain>
    </source>
</reference>